<accession>A0A3D8Q4Q9</accession>
<comment type="caution">
    <text evidence="1">The sequence shown here is derived from an EMBL/GenBank/DDBJ whole genome shotgun (WGS) entry which is preliminary data.</text>
</comment>
<proteinExistence type="predicted"/>
<reference evidence="1 2" key="1">
    <citation type="journal article" date="2018" name="IMA Fungus">
        <title>IMA Genome-F 9: Draft genome sequence of Annulohypoxylon stygium, Aspergillus mulundensis, Berkeleyomyces basicola (syn. Thielaviopsis basicola), Ceratocystis smalleyi, two Cercospora beticola strains, Coleophoma cylindrospora, Fusarium fracticaudum, Phialophora cf. hyalina, and Morchella septimelata.</title>
        <authorList>
            <person name="Wingfield B.D."/>
            <person name="Bills G.F."/>
            <person name="Dong Y."/>
            <person name="Huang W."/>
            <person name="Nel W.J."/>
            <person name="Swalarsk-Parry B.S."/>
            <person name="Vaghefi N."/>
            <person name="Wilken P.M."/>
            <person name="An Z."/>
            <person name="de Beer Z.W."/>
            <person name="De Vos L."/>
            <person name="Chen L."/>
            <person name="Duong T.A."/>
            <person name="Gao Y."/>
            <person name="Hammerbacher A."/>
            <person name="Kikkert J.R."/>
            <person name="Li Y."/>
            <person name="Li H."/>
            <person name="Li K."/>
            <person name="Li Q."/>
            <person name="Liu X."/>
            <person name="Ma X."/>
            <person name="Naidoo K."/>
            <person name="Pethybridge S.J."/>
            <person name="Sun J."/>
            <person name="Steenkamp E.T."/>
            <person name="van der Nest M.A."/>
            <person name="van Wyk S."/>
            <person name="Wingfield M.J."/>
            <person name="Xiong C."/>
            <person name="Yue Q."/>
            <person name="Zhang X."/>
        </authorList>
    </citation>
    <scope>NUCLEOTIDE SEQUENCE [LARGE SCALE GENOMIC DNA]</scope>
    <source>
        <strain evidence="1 2">BP5796</strain>
    </source>
</reference>
<organism evidence="1 2">
    <name type="scientific">Coleophoma crateriformis</name>
    <dbReference type="NCBI Taxonomy" id="565419"/>
    <lineage>
        <taxon>Eukaryota</taxon>
        <taxon>Fungi</taxon>
        <taxon>Dikarya</taxon>
        <taxon>Ascomycota</taxon>
        <taxon>Pezizomycotina</taxon>
        <taxon>Leotiomycetes</taxon>
        <taxon>Helotiales</taxon>
        <taxon>Dermateaceae</taxon>
        <taxon>Coleophoma</taxon>
    </lineage>
</organism>
<gene>
    <name evidence="1" type="ORF">BP5796_12892</name>
</gene>
<dbReference type="Proteomes" id="UP000256328">
    <property type="component" value="Unassembled WGS sequence"/>
</dbReference>
<dbReference type="AlphaFoldDB" id="A0A3D8Q4Q9"/>
<keyword evidence="2" id="KW-1185">Reference proteome</keyword>
<evidence type="ECO:0000313" key="2">
    <source>
        <dbReference type="Proteomes" id="UP000256328"/>
    </source>
</evidence>
<dbReference type="OrthoDB" id="265717at2759"/>
<sequence length="117" mass="12268">MTPVSNQALPVQAFEMCEITHVEHFIYTRLEVKDKAGKDYPTAFDLDPDGGDLDVDSFHVGRTIAILYASQHGFLESTEGIRPEDAGSARVGNEGNGLGGIANAIGLPNAAGGSAPP</sequence>
<evidence type="ECO:0000313" key="1">
    <source>
        <dbReference type="EMBL" id="RDW56825.1"/>
    </source>
</evidence>
<name>A0A3D8Q4Q9_9HELO</name>
<dbReference type="EMBL" id="PDLN01000024">
    <property type="protein sequence ID" value="RDW56825.1"/>
    <property type="molecule type" value="Genomic_DNA"/>
</dbReference>
<protein>
    <submittedName>
        <fullName evidence="1">Uncharacterized protein</fullName>
    </submittedName>
</protein>